<reference evidence="2 3" key="1">
    <citation type="journal article" date="2016" name="Mol. Biol. Evol.">
        <title>Comparative Genomics of Early-Diverging Mushroom-Forming Fungi Provides Insights into the Origins of Lignocellulose Decay Capabilities.</title>
        <authorList>
            <person name="Nagy L.G."/>
            <person name="Riley R."/>
            <person name="Tritt A."/>
            <person name="Adam C."/>
            <person name="Daum C."/>
            <person name="Floudas D."/>
            <person name="Sun H."/>
            <person name="Yadav J.S."/>
            <person name="Pangilinan J."/>
            <person name="Larsson K.H."/>
            <person name="Matsuura K."/>
            <person name="Barry K."/>
            <person name="Labutti K."/>
            <person name="Kuo R."/>
            <person name="Ohm R.A."/>
            <person name="Bhattacharya S.S."/>
            <person name="Shirouzu T."/>
            <person name="Yoshinaga Y."/>
            <person name="Martin F.M."/>
            <person name="Grigoriev I.V."/>
            <person name="Hibbett D.S."/>
        </authorList>
    </citation>
    <scope>NUCLEOTIDE SEQUENCE [LARGE SCALE GENOMIC DNA]</scope>
    <source>
        <strain evidence="2 3">HHB9708</strain>
    </source>
</reference>
<feature type="transmembrane region" description="Helical" evidence="1">
    <location>
        <begin position="59"/>
        <end position="79"/>
    </location>
</feature>
<gene>
    <name evidence="2" type="ORF">SISNIDRAFT_457931</name>
</gene>
<proteinExistence type="predicted"/>
<keyword evidence="3" id="KW-1185">Reference proteome</keyword>
<evidence type="ECO:0000313" key="3">
    <source>
        <dbReference type="Proteomes" id="UP000076722"/>
    </source>
</evidence>
<accession>A0A164QXD0</accession>
<organism evidence="2 3">
    <name type="scientific">Sistotremastrum niveocremeum HHB9708</name>
    <dbReference type="NCBI Taxonomy" id="1314777"/>
    <lineage>
        <taxon>Eukaryota</taxon>
        <taxon>Fungi</taxon>
        <taxon>Dikarya</taxon>
        <taxon>Basidiomycota</taxon>
        <taxon>Agaricomycotina</taxon>
        <taxon>Agaricomycetes</taxon>
        <taxon>Sistotremastrales</taxon>
        <taxon>Sistotremastraceae</taxon>
        <taxon>Sertulicium</taxon>
        <taxon>Sertulicium niveocremeum</taxon>
    </lineage>
</organism>
<keyword evidence="1" id="KW-1133">Transmembrane helix</keyword>
<dbReference type="EMBL" id="KV419423">
    <property type="protein sequence ID" value="KZS90054.1"/>
    <property type="molecule type" value="Genomic_DNA"/>
</dbReference>
<keyword evidence="1" id="KW-0472">Membrane</keyword>
<keyword evidence="1" id="KW-0812">Transmembrane</keyword>
<sequence length="127" mass="14195">MPRGHVALLPGHMCGWGRRPEEGPAKGLPSIVSPLLHAMCDHFPVDAVSVMPNVVMPMVTSRIMVAVMPLALPALIPLMSMRMPMSMIMIMPMIMPLFMPMPMIMPMPMRNTREADYPENIPIINYK</sequence>
<dbReference type="Proteomes" id="UP000076722">
    <property type="component" value="Unassembled WGS sequence"/>
</dbReference>
<protein>
    <submittedName>
        <fullName evidence="2">Uncharacterized protein</fullName>
    </submittedName>
</protein>
<evidence type="ECO:0000313" key="2">
    <source>
        <dbReference type="EMBL" id="KZS90054.1"/>
    </source>
</evidence>
<feature type="transmembrane region" description="Helical" evidence="1">
    <location>
        <begin position="85"/>
        <end position="104"/>
    </location>
</feature>
<dbReference type="AlphaFoldDB" id="A0A164QXD0"/>
<name>A0A164QXD0_9AGAM</name>
<evidence type="ECO:0000256" key="1">
    <source>
        <dbReference type="SAM" id="Phobius"/>
    </source>
</evidence>